<evidence type="ECO:0000256" key="6">
    <source>
        <dbReference type="ARBA" id="ARBA00022741"/>
    </source>
</evidence>
<dbReference type="InterPro" id="IPR005248">
    <property type="entry name" value="NadD/NMNAT"/>
</dbReference>
<keyword evidence="5 10" id="KW-0548">Nucleotidyltransferase</keyword>
<dbReference type="SUPFAM" id="SSF52374">
    <property type="entry name" value="Nucleotidylyl transferase"/>
    <property type="match status" value="1"/>
</dbReference>
<keyword evidence="6 10" id="KW-0547">Nucleotide-binding</keyword>
<keyword evidence="4 10" id="KW-0808">Transferase</keyword>
<proteinExistence type="inferred from homology"/>
<sequence length="202" mass="23810">MSNKKYGLIGGTFDPVHIGHLLNAQYVIEFLDLRRFYYVPAFIPPHKQNIFITPYHHRLKMLELACMNNEKFAILNLEMERGMVSYTVETLKELRKLWGEKVEIFYLLGIDSFLELPTWKNPREISSLARLVVLRRNQKQYSLEEFKKVSDLLVPSSVMEIPSRVIDVTASEIRKRVKDGLSIKYMVTKEVEDYIYTNKLYI</sequence>
<evidence type="ECO:0000256" key="9">
    <source>
        <dbReference type="ARBA" id="ARBA00048721"/>
    </source>
</evidence>
<comment type="pathway">
    <text evidence="2 10">Cofactor biosynthesis; NAD(+) biosynthesis; deamido-NAD(+) from nicotinate D-ribonucleotide: step 1/1.</text>
</comment>
<gene>
    <name evidence="10 12" type="primary">nadD</name>
    <name evidence="12" type="ORF">DDT42_00958</name>
</gene>
<dbReference type="AlphaFoldDB" id="A0A9E2BL79"/>
<evidence type="ECO:0000256" key="7">
    <source>
        <dbReference type="ARBA" id="ARBA00022840"/>
    </source>
</evidence>
<dbReference type="Gene3D" id="3.40.50.620">
    <property type="entry name" value="HUPs"/>
    <property type="match status" value="1"/>
</dbReference>
<reference evidence="12 13" key="1">
    <citation type="journal article" date="2021" name="bioRxiv">
        <title>Unique metabolic strategies in Hadean analogues reveal hints for primordial physiology.</title>
        <authorList>
            <person name="Nobu M.K."/>
            <person name="Nakai R."/>
            <person name="Tamazawa S."/>
            <person name="Mori H."/>
            <person name="Toyoda A."/>
            <person name="Ijiri A."/>
            <person name="Suzuki S."/>
            <person name="Kurokawa K."/>
            <person name="Kamagata Y."/>
            <person name="Tamaki H."/>
        </authorList>
    </citation>
    <scope>NUCLEOTIDE SEQUENCE [LARGE SCALE GENOMIC DNA]</scope>
    <source>
        <strain evidence="12">BS525</strain>
    </source>
</reference>
<dbReference type="Pfam" id="PF01467">
    <property type="entry name" value="CTP_transf_like"/>
    <property type="match status" value="1"/>
</dbReference>
<accession>A0A9E2BL79</accession>
<dbReference type="EC" id="2.7.7.18" evidence="10"/>
<dbReference type="HAMAP" id="MF_00244">
    <property type="entry name" value="NaMN_adenylyltr"/>
    <property type="match status" value="1"/>
</dbReference>
<dbReference type="GO" id="GO:0004515">
    <property type="term" value="F:nicotinate-nucleotide adenylyltransferase activity"/>
    <property type="evidence" value="ECO:0007669"/>
    <property type="project" value="UniProtKB-UniRule"/>
</dbReference>
<comment type="caution">
    <text evidence="12">The sequence shown here is derived from an EMBL/GenBank/DDBJ whole genome shotgun (WGS) entry which is preliminary data.</text>
</comment>
<keyword evidence="7 10" id="KW-0067">ATP-binding</keyword>
<evidence type="ECO:0000256" key="8">
    <source>
        <dbReference type="ARBA" id="ARBA00023027"/>
    </source>
</evidence>
<evidence type="ECO:0000256" key="1">
    <source>
        <dbReference type="ARBA" id="ARBA00002324"/>
    </source>
</evidence>
<dbReference type="Proteomes" id="UP000811545">
    <property type="component" value="Unassembled WGS sequence"/>
</dbReference>
<dbReference type="PANTHER" id="PTHR39321">
    <property type="entry name" value="NICOTINATE-NUCLEOTIDE ADENYLYLTRANSFERASE-RELATED"/>
    <property type="match status" value="1"/>
</dbReference>
<dbReference type="NCBIfam" id="NF000840">
    <property type="entry name" value="PRK00071.1-3"/>
    <property type="match status" value="1"/>
</dbReference>
<evidence type="ECO:0000256" key="10">
    <source>
        <dbReference type="HAMAP-Rule" id="MF_00244"/>
    </source>
</evidence>
<comment type="catalytic activity">
    <reaction evidence="9 10">
        <text>nicotinate beta-D-ribonucleotide + ATP + H(+) = deamido-NAD(+) + diphosphate</text>
        <dbReference type="Rhea" id="RHEA:22860"/>
        <dbReference type="ChEBI" id="CHEBI:15378"/>
        <dbReference type="ChEBI" id="CHEBI:30616"/>
        <dbReference type="ChEBI" id="CHEBI:33019"/>
        <dbReference type="ChEBI" id="CHEBI:57502"/>
        <dbReference type="ChEBI" id="CHEBI:58437"/>
        <dbReference type="EC" id="2.7.7.18"/>
    </reaction>
</comment>
<comment type="similarity">
    <text evidence="10">Belongs to the NadD family.</text>
</comment>
<dbReference type="CDD" id="cd02165">
    <property type="entry name" value="NMNAT"/>
    <property type="match status" value="1"/>
</dbReference>
<evidence type="ECO:0000313" key="12">
    <source>
        <dbReference type="EMBL" id="MBT9145089.1"/>
    </source>
</evidence>
<keyword evidence="3 10" id="KW-0662">Pyridine nucleotide biosynthesis</keyword>
<dbReference type="InterPro" id="IPR014729">
    <property type="entry name" value="Rossmann-like_a/b/a_fold"/>
</dbReference>
<dbReference type="InterPro" id="IPR004821">
    <property type="entry name" value="Cyt_trans-like"/>
</dbReference>
<organism evidence="12 13">
    <name type="scientific">Psychracetigena formicireducens</name>
    <dbReference type="NCBI Taxonomy" id="2986056"/>
    <lineage>
        <taxon>Bacteria</taxon>
        <taxon>Bacillati</taxon>
        <taxon>Candidatus Lithacetigenota</taxon>
        <taxon>Candidatus Psychracetigena</taxon>
    </lineage>
</organism>
<dbReference type="GO" id="GO:0009435">
    <property type="term" value="P:NAD+ biosynthetic process"/>
    <property type="evidence" value="ECO:0007669"/>
    <property type="project" value="UniProtKB-UniRule"/>
</dbReference>
<protein>
    <recommendedName>
        <fullName evidence="10">Probable nicotinate-nucleotide adenylyltransferase</fullName>
        <ecNumber evidence="10">2.7.7.18</ecNumber>
    </recommendedName>
    <alternativeName>
        <fullName evidence="10">Deamido-NAD(+) diphosphorylase</fullName>
    </alternativeName>
    <alternativeName>
        <fullName evidence="10">Deamido-NAD(+) pyrophosphorylase</fullName>
    </alternativeName>
    <alternativeName>
        <fullName evidence="10">Nicotinate mononucleotide adenylyltransferase</fullName>
        <shortName evidence="10">NaMN adenylyltransferase</shortName>
    </alternativeName>
</protein>
<feature type="domain" description="Cytidyltransferase-like" evidence="11">
    <location>
        <begin position="8"/>
        <end position="175"/>
    </location>
</feature>
<comment type="function">
    <text evidence="1 10">Catalyzes the reversible adenylation of nicotinate mononucleotide (NaMN) to nicotinic acid adenine dinucleotide (NaAD).</text>
</comment>
<dbReference type="NCBIfam" id="TIGR00482">
    <property type="entry name" value="nicotinate (nicotinamide) nucleotide adenylyltransferase"/>
    <property type="match status" value="1"/>
</dbReference>
<evidence type="ECO:0000259" key="11">
    <source>
        <dbReference type="Pfam" id="PF01467"/>
    </source>
</evidence>
<name>A0A9E2BL79_PSYF1</name>
<evidence type="ECO:0000256" key="3">
    <source>
        <dbReference type="ARBA" id="ARBA00022642"/>
    </source>
</evidence>
<dbReference type="NCBIfam" id="TIGR00125">
    <property type="entry name" value="cyt_tran_rel"/>
    <property type="match status" value="1"/>
</dbReference>
<evidence type="ECO:0000313" key="13">
    <source>
        <dbReference type="Proteomes" id="UP000811545"/>
    </source>
</evidence>
<evidence type="ECO:0000256" key="4">
    <source>
        <dbReference type="ARBA" id="ARBA00022679"/>
    </source>
</evidence>
<dbReference type="PANTHER" id="PTHR39321:SF3">
    <property type="entry name" value="PHOSPHOPANTETHEINE ADENYLYLTRANSFERASE"/>
    <property type="match status" value="1"/>
</dbReference>
<evidence type="ECO:0000256" key="2">
    <source>
        <dbReference type="ARBA" id="ARBA00005019"/>
    </source>
</evidence>
<keyword evidence="8 10" id="KW-0520">NAD</keyword>
<evidence type="ECO:0000256" key="5">
    <source>
        <dbReference type="ARBA" id="ARBA00022695"/>
    </source>
</evidence>
<dbReference type="GO" id="GO:0005524">
    <property type="term" value="F:ATP binding"/>
    <property type="evidence" value="ECO:0007669"/>
    <property type="project" value="UniProtKB-KW"/>
</dbReference>
<dbReference type="EMBL" id="QLTW01000047">
    <property type="protein sequence ID" value="MBT9145089.1"/>
    <property type="molecule type" value="Genomic_DNA"/>
</dbReference>